<keyword evidence="2" id="KW-1133">Transmembrane helix</keyword>
<evidence type="ECO:0008006" key="5">
    <source>
        <dbReference type="Google" id="ProtNLM"/>
    </source>
</evidence>
<protein>
    <recommendedName>
        <fullName evidence="5">Transmembrane protein</fullName>
    </recommendedName>
</protein>
<evidence type="ECO:0000313" key="3">
    <source>
        <dbReference type="EMBL" id="CAB1459673.1"/>
    </source>
</evidence>
<organism evidence="3 4">
    <name type="scientific">Pleuronectes platessa</name>
    <name type="common">European plaice</name>
    <dbReference type="NCBI Taxonomy" id="8262"/>
    <lineage>
        <taxon>Eukaryota</taxon>
        <taxon>Metazoa</taxon>
        <taxon>Chordata</taxon>
        <taxon>Craniata</taxon>
        <taxon>Vertebrata</taxon>
        <taxon>Euteleostomi</taxon>
        <taxon>Actinopterygii</taxon>
        <taxon>Neopterygii</taxon>
        <taxon>Teleostei</taxon>
        <taxon>Neoteleostei</taxon>
        <taxon>Acanthomorphata</taxon>
        <taxon>Carangaria</taxon>
        <taxon>Pleuronectiformes</taxon>
        <taxon>Pleuronectoidei</taxon>
        <taxon>Pleuronectidae</taxon>
        <taxon>Pleuronectes</taxon>
    </lineage>
</organism>
<gene>
    <name evidence="3" type="ORF">PLEPLA_LOCUS47510</name>
</gene>
<feature type="transmembrane region" description="Helical" evidence="2">
    <location>
        <begin position="46"/>
        <end position="67"/>
    </location>
</feature>
<dbReference type="EMBL" id="CADEAL010004442">
    <property type="protein sequence ID" value="CAB1459673.1"/>
    <property type="molecule type" value="Genomic_DNA"/>
</dbReference>
<evidence type="ECO:0000256" key="1">
    <source>
        <dbReference type="SAM" id="MobiDB-lite"/>
    </source>
</evidence>
<name>A0A9N7Z8Y0_PLEPL</name>
<proteinExistence type="predicted"/>
<sequence>MERKQHRAEQDKTGLSQTDRDDPRPLRLNKHGGGIENRAQHEVRSLLGLGALPLFFFFFFLYLALYICDTSAQQPRRNKNPLLLLFGATEPRLSQERDKWLSSPADTSAVPSERAKLQSPIKKVSCSYFNLILRLHLLPIRTPRYFPITPKPLLPRSHLKFEEVLYLLNFKSHFFQYGGKGGADTRHSCGSALPAATFHFFDKPIDLLRRQMEAK</sequence>
<reference evidence="3" key="1">
    <citation type="submission" date="2020-03" db="EMBL/GenBank/DDBJ databases">
        <authorList>
            <person name="Weist P."/>
        </authorList>
    </citation>
    <scope>NUCLEOTIDE SEQUENCE</scope>
</reference>
<keyword evidence="2" id="KW-0812">Transmembrane</keyword>
<feature type="region of interest" description="Disordered" evidence="1">
    <location>
        <begin position="1"/>
        <end position="33"/>
    </location>
</feature>
<dbReference type="AlphaFoldDB" id="A0A9N7Z8Y0"/>
<comment type="caution">
    <text evidence="3">The sequence shown here is derived from an EMBL/GenBank/DDBJ whole genome shotgun (WGS) entry which is preliminary data.</text>
</comment>
<keyword evidence="2" id="KW-0472">Membrane</keyword>
<evidence type="ECO:0000256" key="2">
    <source>
        <dbReference type="SAM" id="Phobius"/>
    </source>
</evidence>
<evidence type="ECO:0000313" key="4">
    <source>
        <dbReference type="Proteomes" id="UP001153269"/>
    </source>
</evidence>
<keyword evidence="4" id="KW-1185">Reference proteome</keyword>
<dbReference type="Proteomes" id="UP001153269">
    <property type="component" value="Unassembled WGS sequence"/>
</dbReference>
<accession>A0A9N7Z8Y0</accession>
<feature type="compositionally biased region" description="Basic and acidic residues" evidence="1">
    <location>
        <begin position="1"/>
        <end position="25"/>
    </location>
</feature>